<dbReference type="AlphaFoldDB" id="A0A067QMR9"/>
<dbReference type="Proteomes" id="UP000027135">
    <property type="component" value="Unassembled WGS sequence"/>
</dbReference>
<keyword evidence="2" id="KW-1185">Reference proteome</keyword>
<dbReference type="EMBL" id="KK853138">
    <property type="protein sequence ID" value="KDR10776.1"/>
    <property type="molecule type" value="Genomic_DNA"/>
</dbReference>
<protein>
    <submittedName>
        <fullName evidence="1">Uncharacterized protein</fullName>
    </submittedName>
</protein>
<evidence type="ECO:0000313" key="1">
    <source>
        <dbReference type="EMBL" id="KDR10776.1"/>
    </source>
</evidence>
<dbReference type="InParanoid" id="A0A067QMR9"/>
<accession>A0A067QMR9</accession>
<gene>
    <name evidence="1" type="ORF">L798_15344</name>
</gene>
<evidence type="ECO:0000313" key="2">
    <source>
        <dbReference type="Proteomes" id="UP000027135"/>
    </source>
</evidence>
<organism evidence="1 2">
    <name type="scientific">Zootermopsis nevadensis</name>
    <name type="common">Dampwood termite</name>
    <dbReference type="NCBI Taxonomy" id="136037"/>
    <lineage>
        <taxon>Eukaryota</taxon>
        <taxon>Metazoa</taxon>
        <taxon>Ecdysozoa</taxon>
        <taxon>Arthropoda</taxon>
        <taxon>Hexapoda</taxon>
        <taxon>Insecta</taxon>
        <taxon>Pterygota</taxon>
        <taxon>Neoptera</taxon>
        <taxon>Polyneoptera</taxon>
        <taxon>Dictyoptera</taxon>
        <taxon>Blattodea</taxon>
        <taxon>Blattoidea</taxon>
        <taxon>Termitoidae</taxon>
        <taxon>Termopsidae</taxon>
        <taxon>Zootermopsis</taxon>
    </lineage>
</organism>
<reference evidence="1 2" key="1">
    <citation type="journal article" date="2014" name="Nat. Commun.">
        <title>Molecular traces of alternative social organization in a termite genome.</title>
        <authorList>
            <person name="Terrapon N."/>
            <person name="Li C."/>
            <person name="Robertson H.M."/>
            <person name="Ji L."/>
            <person name="Meng X."/>
            <person name="Booth W."/>
            <person name="Chen Z."/>
            <person name="Childers C.P."/>
            <person name="Glastad K.M."/>
            <person name="Gokhale K."/>
            <person name="Gowin J."/>
            <person name="Gronenberg W."/>
            <person name="Hermansen R.A."/>
            <person name="Hu H."/>
            <person name="Hunt B.G."/>
            <person name="Huylmans A.K."/>
            <person name="Khalil S.M."/>
            <person name="Mitchell R.D."/>
            <person name="Munoz-Torres M.C."/>
            <person name="Mustard J.A."/>
            <person name="Pan H."/>
            <person name="Reese J.T."/>
            <person name="Scharf M.E."/>
            <person name="Sun F."/>
            <person name="Vogel H."/>
            <person name="Xiao J."/>
            <person name="Yang W."/>
            <person name="Yang Z."/>
            <person name="Yang Z."/>
            <person name="Zhou J."/>
            <person name="Zhu J."/>
            <person name="Brent C.S."/>
            <person name="Elsik C.G."/>
            <person name="Goodisman M.A."/>
            <person name="Liberles D.A."/>
            <person name="Roe R.M."/>
            <person name="Vargo E.L."/>
            <person name="Vilcinskas A."/>
            <person name="Wang J."/>
            <person name="Bornberg-Bauer E."/>
            <person name="Korb J."/>
            <person name="Zhang G."/>
            <person name="Liebig J."/>
        </authorList>
    </citation>
    <scope>NUCLEOTIDE SEQUENCE [LARGE SCALE GENOMIC DNA]</scope>
    <source>
        <tissue evidence="1">Whole organism</tissue>
    </source>
</reference>
<proteinExistence type="predicted"/>
<sequence length="60" mass="6387">METSAAGKSMGSLLIVHRKSTLTLRRSRAVNSASVFLPSVCVKVARSDILLGIEAANLKM</sequence>
<name>A0A067QMR9_ZOONE</name>